<dbReference type="EnsemblMetazoa" id="tetur271g00010.1">
    <property type="protein sequence ID" value="tetur271g00010.1"/>
    <property type="gene ID" value="tetur271g00010"/>
</dbReference>
<organism evidence="1 2">
    <name type="scientific">Tetranychus urticae</name>
    <name type="common">Two-spotted spider mite</name>
    <dbReference type="NCBI Taxonomy" id="32264"/>
    <lineage>
        <taxon>Eukaryota</taxon>
        <taxon>Metazoa</taxon>
        <taxon>Ecdysozoa</taxon>
        <taxon>Arthropoda</taxon>
        <taxon>Chelicerata</taxon>
        <taxon>Arachnida</taxon>
        <taxon>Acari</taxon>
        <taxon>Acariformes</taxon>
        <taxon>Trombidiformes</taxon>
        <taxon>Prostigmata</taxon>
        <taxon>Eleutherengona</taxon>
        <taxon>Raphignathae</taxon>
        <taxon>Tetranychoidea</taxon>
        <taxon>Tetranychidae</taxon>
        <taxon>Tetranychus</taxon>
    </lineage>
</organism>
<gene>
    <name evidence="1" type="primary">107371639</name>
</gene>
<dbReference type="Proteomes" id="UP000015104">
    <property type="component" value="Unassembled WGS sequence"/>
</dbReference>
<protein>
    <submittedName>
        <fullName evidence="1">Uncharacterized protein</fullName>
    </submittedName>
</protein>
<reference evidence="2" key="1">
    <citation type="submission" date="2011-08" db="EMBL/GenBank/DDBJ databases">
        <authorList>
            <person name="Rombauts S."/>
        </authorList>
    </citation>
    <scope>NUCLEOTIDE SEQUENCE</scope>
    <source>
        <strain evidence="2">London</strain>
    </source>
</reference>
<dbReference type="AlphaFoldDB" id="T1KY93"/>
<dbReference type="KEGG" id="tut:107371639"/>
<dbReference type="EMBL" id="CAEY01000702">
    <property type="status" value="NOT_ANNOTATED_CDS"/>
    <property type="molecule type" value="Genomic_DNA"/>
</dbReference>
<evidence type="ECO:0000313" key="2">
    <source>
        <dbReference type="Proteomes" id="UP000015104"/>
    </source>
</evidence>
<sequence length="227" mass="26547">MDHSMRNAEDVDISDKVTIKVKLADEGYHDLVIDWSDRSGKYKGKRVIDQLSTIIGIPSHYIGAAYINFTHNNLVEIFDKDLDERNQNEFTKENCLGILNDDFDCFAITTELIFCRFEFDLCICLESRLLVNDNDCTGNYCHYSNTRAFINRQVAIATNSELVMKIRLKYEEIPMDIEGIEIYLRKGKILRDFDIKPFIYGPWCRLTYGRAQEYIDYINPQYSRTRG</sequence>
<proteinExistence type="predicted"/>
<name>T1KY93_TETUR</name>
<evidence type="ECO:0000313" key="1">
    <source>
        <dbReference type="EnsemblMetazoa" id="tetur271g00010.1"/>
    </source>
</evidence>
<keyword evidence="2" id="KW-1185">Reference proteome</keyword>
<accession>T1KY93</accession>
<dbReference type="HOGENOM" id="CLU_716358_0_0_1"/>
<reference evidence="1" key="2">
    <citation type="submission" date="2015-06" db="UniProtKB">
        <authorList>
            <consortium name="EnsemblMetazoa"/>
        </authorList>
    </citation>
    <scope>IDENTIFICATION</scope>
</reference>